<evidence type="ECO:0000313" key="3">
    <source>
        <dbReference type="Proteomes" id="UP000000599"/>
    </source>
</evidence>
<reference evidence="2 3" key="1">
    <citation type="journal article" date="2004" name="Nature">
        <title>Genome evolution in yeasts.</title>
        <authorList>
            <consortium name="Genolevures"/>
            <person name="Dujon B."/>
            <person name="Sherman D."/>
            <person name="Fischer G."/>
            <person name="Durrens P."/>
            <person name="Casaregola S."/>
            <person name="Lafontaine I."/>
            <person name="de Montigny J."/>
            <person name="Marck C."/>
            <person name="Neuveglise C."/>
            <person name="Talla E."/>
            <person name="Goffard N."/>
            <person name="Frangeul L."/>
            <person name="Aigle M."/>
            <person name="Anthouard V."/>
            <person name="Babour A."/>
            <person name="Barbe V."/>
            <person name="Barnay S."/>
            <person name="Blanchin S."/>
            <person name="Beckerich J.M."/>
            <person name="Beyne E."/>
            <person name="Bleykasten C."/>
            <person name="Boisrame A."/>
            <person name="Boyer J."/>
            <person name="Cattolico L."/>
            <person name="Confanioleri F."/>
            <person name="de Daruvar A."/>
            <person name="Despons L."/>
            <person name="Fabre E."/>
            <person name="Fairhead C."/>
            <person name="Ferry-Dumazet H."/>
            <person name="Groppi A."/>
            <person name="Hantraye F."/>
            <person name="Hennequin C."/>
            <person name="Jauniaux N."/>
            <person name="Joyet P."/>
            <person name="Kachouri R."/>
            <person name="Kerrest A."/>
            <person name="Koszul R."/>
            <person name="Lemaire M."/>
            <person name="Lesur I."/>
            <person name="Ma L."/>
            <person name="Muller H."/>
            <person name="Nicaud J.M."/>
            <person name="Nikolski M."/>
            <person name="Oztas S."/>
            <person name="Ozier-Kalogeropoulos O."/>
            <person name="Pellenz S."/>
            <person name="Potier S."/>
            <person name="Richard G.F."/>
            <person name="Straub M.L."/>
            <person name="Suleau A."/>
            <person name="Swennene D."/>
            <person name="Tekaia F."/>
            <person name="Wesolowski-Louvel M."/>
            <person name="Westhof E."/>
            <person name="Wirth B."/>
            <person name="Zeniou-Meyer M."/>
            <person name="Zivanovic I."/>
            <person name="Bolotin-Fukuhara M."/>
            <person name="Thierry A."/>
            <person name="Bouchier C."/>
            <person name="Caudron B."/>
            <person name="Scarpelli C."/>
            <person name="Gaillardin C."/>
            <person name="Weissenbach J."/>
            <person name="Wincker P."/>
            <person name="Souciet J.L."/>
        </authorList>
    </citation>
    <scope>NUCLEOTIDE SEQUENCE [LARGE SCALE GENOMIC DNA]</scope>
    <source>
        <strain evidence="3">ATCC 36239 / CBS 767 / BCRC 21394 / JCM 1990 / NBRC 0083 / IGC 2968</strain>
    </source>
</reference>
<gene>
    <name evidence="2" type="ordered locus">DEHA2B10362g</name>
</gene>
<feature type="compositionally biased region" description="Polar residues" evidence="1">
    <location>
        <begin position="89"/>
        <end position="98"/>
    </location>
</feature>
<dbReference type="OrthoDB" id="10555749at2759"/>
<dbReference type="EMBL" id="CR382134">
    <property type="protein sequence ID" value="CAG85407.2"/>
    <property type="molecule type" value="Genomic_DNA"/>
</dbReference>
<dbReference type="AlphaFoldDB" id="Q6BWL6"/>
<evidence type="ECO:0000256" key="1">
    <source>
        <dbReference type="SAM" id="MobiDB-lite"/>
    </source>
</evidence>
<dbReference type="InParanoid" id="Q6BWL6"/>
<protein>
    <submittedName>
        <fullName evidence="2">DEHA2B10362p</fullName>
    </submittedName>
</protein>
<feature type="compositionally biased region" description="Low complexity" evidence="1">
    <location>
        <begin position="79"/>
        <end position="88"/>
    </location>
</feature>
<name>Q6BWL6_DEBHA</name>
<dbReference type="RefSeq" id="XP_457403.2">
    <property type="nucleotide sequence ID" value="XM_457403.1"/>
</dbReference>
<dbReference type="KEGG" id="dha:DEHA2B10362g"/>
<keyword evidence="3" id="KW-1185">Reference proteome</keyword>
<sequence>MKNRFDRMLLKSNNTLGEIQAGFMKLIPIYTPKRVKTAQIKDGPTKEKQVIGGTTNQRDSIESEVVSANKNRSKRKSRNNSVRVVNRSQAKTMSSSQALRGALAPSSNGSLSPSLSNGTRHYSVASDHSGPPSPCSEHEISPYTLTVDVSEFQQRSYTHAPRHHSSMDTRKVRFN</sequence>
<feature type="compositionally biased region" description="Low complexity" evidence="1">
    <location>
        <begin position="101"/>
        <end position="118"/>
    </location>
</feature>
<organism evidence="2 3">
    <name type="scientific">Debaryomyces hansenii (strain ATCC 36239 / CBS 767 / BCRC 21394 / JCM 1990 / NBRC 0083 / IGC 2968)</name>
    <name type="common">Yeast</name>
    <name type="synonym">Torulaspora hansenii</name>
    <dbReference type="NCBI Taxonomy" id="284592"/>
    <lineage>
        <taxon>Eukaryota</taxon>
        <taxon>Fungi</taxon>
        <taxon>Dikarya</taxon>
        <taxon>Ascomycota</taxon>
        <taxon>Saccharomycotina</taxon>
        <taxon>Pichiomycetes</taxon>
        <taxon>Debaryomycetaceae</taxon>
        <taxon>Debaryomyces</taxon>
    </lineage>
</organism>
<proteinExistence type="predicted"/>
<feature type="region of interest" description="Disordered" evidence="1">
    <location>
        <begin position="40"/>
        <end position="139"/>
    </location>
</feature>
<dbReference type="Proteomes" id="UP000000599">
    <property type="component" value="Chromosome B"/>
</dbReference>
<evidence type="ECO:0000313" key="2">
    <source>
        <dbReference type="EMBL" id="CAG85407.2"/>
    </source>
</evidence>
<accession>Q6BWL6</accession>
<dbReference type="HOGENOM" id="CLU_1532504_0_0_1"/>
<dbReference type="VEuPathDB" id="FungiDB:DEHA2B10362g"/>
<dbReference type="GeneID" id="2913330"/>